<dbReference type="EMBL" id="AQQR01000001">
    <property type="protein sequence ID" value="OWU77674.1"/>
    <property type="molecule type" value="Genomic_DNA"/>
</dbReference>
<keyword evidence="2" id="KW-0472">Membrane</keyword>
<name>A0A225NRV3_9RHOB</name>
<dbReference type="CDD" id="cd01324">
    <property type="entry name" value="cbb3_Oxidase_CcoQ"/>
    <property type="match status" value="1"/>
</dbReference>
<feature type="transmembrane region" description="Helical" evidence="2">
    <location>
        <begin position="15"/>
        <end position="32"/>
    </location>
</feature>
<gene>
    <name evidence="3" type="ORF">ATO3_03075</name>
</gene>
<feature type="compositionally biased region" description="Polar residues" evidence="1">
    <location>
        <begin position="60"/>
        <end position="71"/>
    </location>
</feature>
<comment type="caution">
    <text evidence="3">The sequence shown here is derived from an EMBL/GenBank/DDBJ whole genome shotgun (WGS) entry which is preliminary data.</text>
</comment>
<dbReference type="Proteomes" id="UP000215377">
    <property type="component" value="Unassembled WGS sequence"/>
</dbReference>
<evidence type="ECO:0008006" key="5">
    <source>
        <dbReference type="Google" id="ProtNLM"/>
    </source>
</evidence>
<dbReference type="OrthoDB" id="9801588at2"/>
<reference evidence="3 4" key="1">
    <citation type="submission" date="2013-04" db="EMBL/GenBank/DDBJ databases">
        <title>Oceanicola sp. 22II1-22F33 Genome Sequencing.</title>
        <authorList>
            <person name="Lai Q."/>
            <person name="Li G."/>
            <person name="Shao Z."/>
        </authorList>
    </citation>
    <scope>NUCLEOTIDE SEQUENCE [LARGE SCALE GENOMIC DNA]</scope>
    <source>
        <strain evidence="3 4">22II1-22F33</strain>
    </source>
</reference>
<protein>
    <recommendedName>
        <fullName evidence="5">Cytochrome oxidase</fullName>
    </recommendedName>
</protein>
<feature type="compositionally biased region" description="Basic and acidic residues" evidence="1">
    <location>
        <begin position="48"/>
        <end position="59"/>
    </location>
</feature>
<evidence type="ECO:0000256" key="2">
    <source>
        <dbReference type="SAM" id="Phobius"/>
    </source>
</evidence>
<keyword evidence="2" id="KW-0812">Transmembrane</keyword>
<accession>A0A225NRV3</accession>
<feature type="region of interest" description="Disordered" evidence="1">
    <location>
        <begin position="43"/>
        <end position="71"/>
    </location>
</feature>
<evidence type="ECO:0000313" key="3">
    <source>
        <dbReference type="EMBL" id="OWU77674.1"/>
    </source>
</evidence>
<sequence length="71" mass="8069">MDDTYSIFRHFADSWMLLAMFIFFIGVVVWVFRPGASKTYRDTASIPLRDDKPGRRDSGDTASESKTSETA</sequence>
<organism evidence="3 4">
    <name type="scientific">Marinibacterium profundimaris</name>
    <dbReference type="NCBI Taxonomy" id="1679460"/>
    <lineage>
        <taxon>Bacteria</taxon>
        <taxon>Pseudomonadati</taxon>
        <taxon>Pseudomonadota</taxon>
        <taxon>Alphaproteobacteria</taxon>
        <taxon>Rhodobacterales</taxon>
        <taxon>Paracoccaceae</taxon>
        <taxon>Marinibacterium</taxon>
    </lineage>
</organism>
<proteinExistence type="predicted"/>
<dbReference type="InterPro" id="IPR008621">
    <property type="entry name" value="Cbb3-typ_cyt_oxidase_comp"/>
</dbReference>
<evidence type="ECO:0000313" key="4">
    <source>
        <dbReference type="Proteomes" id="UP000215377"/>
    </source>
</evidence>
<keyword evidence="4" id="KW-1185">Reference proteome</keyword>
<dbReference type="AlphaFoldDB" id="A0A225NRV3"/>
<keyword evidence="2" id="KW-1133">Transmembrane helix</keyword>
<dbReference type="Pfam" id="PF05545">
    <property type="entry name" value="FixQ"/>
    <property type="match status" value="1"/>
</dbReference>
<evidence type="ECO:0000256" key="1">
    <source>
        <dbReference type="SAM" id="MobiDB-lite"/>
    </source>
</evidence>
<dbReference type="RefSeq" id="WP_088648313.1">
    <property type="nucleotide sequence ID" value="NZ_AQQR01000001.1"/>
</dbReference>